<evidence type="ECO:0000313" key="3">
    <source>
        <dbReference type="Proteomes" id="UP001157915"/>
    </source>
</evidence>
<organism evidence="2 3">
    <name type="scientific">Algoriphagus winogradskyi</name>
    <dbReference type="NCBI Taxonomy" id="237017"/>
    <lineage>
        <taxon>Bacteria</taxon>
        <taxon>Pseudomonadati</taxon>
        <taxon>Bacteroidota</taxon>
        <taxon>Cytophagia</taxon>
        <taxon>Cytophagales</taxon>
        <taxon>Cyclobacteriaceae</taxon>
        <taxon>Algoriphagus</taxon>
    </lineage>
</organism>
<keyword evidence="3" id="KW-1185">Reference proteome</keyword>
<proteinExistence type="predicted"/>
<evidence type="ECO:0000313" key="2">
    <source>
        <dbReference type="EMBL" id="SMP17939.1"/>
    </source>
</evidence>
<evidence type="ECO:0008006" key="4">
    <source>
        <dbReference type="Google" id="ProtNLM"/>
    </source>
</evidence>
<reference evidence="2 3" key="1">
    <citation type="submission" date="2017-05" db="EMBL/GenBank/DDBJ databases">
        <authorList>
            <person name="Varghese N."/>
            <person name="Submissions S."/>
        </authorList>
    </citation>
    <scope>NUCLEOTIDE SEQUENCE [LARGE SCALE GENOMIC DNA]</scope>
    <source>
        <strain evidence="2 3">DSM 15360</strain>
    </source>
</reference>
<accession>A0ABY1NWW1</accession>
<comment type="caution">
    <text evidence="2">The sequence shown here is derived from an EMBL/GenBank/DDBJ whole genome shotgun (WGS) entry which is preliminary data.</text>
</comment>
<dbReference type="Gene3D" id="2.40.50.140">
    <property type="entry name" value="Nucleic acid-binding proteins"/>
    <property type="match status" value="1"/>
</dbReference>
<dbReference type="Proteomes" id="UP001157915">
    <property type="component" value="Unassembled WGS sequence"/>
</dbReference>
<protein>
    <recommendedName>
        <fullName evidence="4">Serine protease</fullName>
    </recommendedName>
</protein>
<keyword evidence="1" id="KW-0472">Membrane</keyword>
<feature type="transmembrane region" description="Helical" evidence="1">
    <location>
        <begin position="99"/>
        <end position="118"/>
    </location>
</feature>
<dbReference type="InterPro" id="IPR012340">
    <property type="entry name" value="NA-bd_OB-fold"/>
</dbReference>
<keyword evidence="1" id="KW-1133">Transmembrane helix</keyword>
<name>A0ABY1NWW1_9BACT</name>
<feature type="transmembrane region" description="Helical" evidence="1">
    <location>
        <begin position="23"/>
        <end position="44"/>
    </location>
</feature>
<gene>
    <name evidence="2" type="ORF">SAMN06265367_102821</name>
</gene>
<evidence type="ECO:0000256" key="1">
    <source>
        <dbReference type="SAM" id="Phobius"/>
    </source>
</evidence>
<keyword evidence="1" id="KW-0812">Transmembrane</keyword>
<dbReference type="EMBL" id="FXUA01000002">
    <property type="protein sequence ID" value="SMP17939.1"/>
    <property type="molecule type" value="Genomic_DNA"/>
</dbReference>
<sequence length="198" mass="22197">MPLIGLTQNDMEFLDGLDPQLKMFWYIAIPVSLIFVLQTILTFVGSGGSDGLEADFDGDLDSADAPFQMFSFRNLVNFLLGFSWTGISFYKLIPNTTLLIMLSLAVGFAFVYFFFLIIKQIQKLGEDNTFRLEKTLDKIAEVYLAIPGRMQGKGKIMVSLNGSVREIDAMTEQDKIETNATVKIKRVESGNILIVEKL</sequence>